<dbReference type="AlphaFoldDB" id="A0AAW0BX34"/>
<dbReference type="Proteomes" id="UP001362999">
    <property type="component" value="Unassembled WGS sequence"/>
</dbReference>
<feature type="region of interest" description="Disordered" evidence="1">
    <location>
        <begin position="38"/>
        <end position="70"/>
    </location>
</feature>
<evidence type="ECO:0000313" key="3">
    <source>
        <dbReference type="Proteomes" id="UP001362999"/>
    </source>
</evidence>
<keyword evidence="3" id="KW-1185">Reference proteome</keyword>
<organism evidence="2 3">
    <name type="scientific">Favolaschia claudopus</name>
    <dbReference type="NCBI Taxonomy" id="2862362"/>
    <lineage>
        <taxon>Eukaryota</taxon>
        <taxon>Fungi</taxon>
        <taxon>Dikarya</taxon>
        <taxon>Basidiomycota</taxon>
        <taxon>Agaricomycotina</taxon>
        <taxon>Agaricomycetes</taxon>
        <taxon>Agaricomycetidae</taxon>
        <taxon>Agaricales</taxon>
        <taxon>Marasmiineae</taxon>
        <taxon>Mycenaceae</taxon>
        <taxon>Favolaschia</taxon>
    </lineage>
</organism>
<name>A0AAW0BX34_9AGAR</name>
<gene>
    <name evidence="2" type="ORF">R3P38DRAFT_2923607</name>
</gene>
<evidence type="ECO:0000313" key="2">
    <source>
        <dbReference type="EMBL" id="KAK7031445.1"/>
    </source>
</evidence>
<comment type="caution">
    <text evidence="2">The sequence shown here is derived from an EMBL/GenBank/DDBJ whole genome shotgun (WGS) entry which is preliminary data.</text>
</comment>
<proteinExistence type="predicted"/>
<sequence length="196" mass="21066">MTTSYSTFYTSGLQPHASADIDHENAPSLLHRRPCILPPAISTRPQSPRSPTRKRRSSLTSAVSPISSLKSPARAAGNAWHIANVAANSPRSRSGTYLVGMRSGSLGNRLRGRRPLTNQRPVALLFAPTPPAPTVPLPALPLGAPARPPLSRLEIQPALAPALPIADVFYAKPPFYHAPGVWKGFSSIDEEDMKEN</sequence>
<accession>A0AAW0BX34</accession>
<reference evidence="2 3" key="1">
    <citation type="journal article" date="2024" name="J Genomics">
        <title>Draft genome sequencing and assembly of Favolaschia claudopus CIRM-BRFM 2984 isolated from oak limbs.</title>
        <authorList>
            <person name="Navarro D."/>
            <person name="Drula E."/>
            <person name="Chaduli D."/>
            <person name="Cazenave R."/>
            <person name="Ahrendt S."/>
            <person name="Wang J."/>
            <person name="Lipzen A."/>
            <person name="Daum C."/>
            <person name="Barry K."/>
            <person name="Grigoriev I.V."/>
            <person name="Favel A."/>
            <person name="Rosso M.N."/>
            <person name="Martin F."/>
        </authorList>
    </citation>
    <scope>NUCLEOTIDE SEQUENCE [LARGE SCALE GENOMIC DNA]</scope>
    <source>
        <strain evidence="2 3">CIRM-BRFM 2984</strain>
    </source>
</reference>
<protein>
    <submittedName>
        <fullName evidence="2">Uncharacterized protein</fullName>
    </submittedName>
</protein>
<evidence type="ECO:0000256" key="1">
    <source>
        <dbReference type="SAM" id="MobiDB-lite"/>
    </source>
</evidence>
<dbReference type="EMBL" id="JAWWNJ010000024">
    <property type="protein sequence ID" value="KAK7031445.1"/>
    <property type="molecule type" value="Genomic_DNA"/>
</dbReference>